<organism evidence="1 2">
    <name type="scientific">Paramuricea clavata</name>
    <name type="common">Red gorgonian</name>
    <name type="synonym">Violescent sea-whip</name>
    <dbReference type="NCBI Taxonomy" id="317549"/>
    <lineage>
        <taxon>Eukaryota</taxon>
        <taxon>Metazoa</taxon>
        <taxon>Cnidaria</taxon>
        <taxon>Anthozoa</taxon>
        <taxon>Octocorallia</taxon>
        <taxon>Malacalcyonacea</taxon>
        <taxon>Plexauridae</taxon>
        <taxon>Paramuricea</taxon>
    </lineage>
</organism>
<sequence>MAPKNCKRIIPETKSIPWVVYIRPLIDISGLIYTVLVTTCLIIIVIGSCFRGELRETIVVPTNDVEPPQSVKPAVATRRVENSAFKDEAKVVTKSDDISAFMTEYFSNSASLSDQHKITKHNVETRRVENNVFNDEVKVVTESDDIYSALMTEYSLNSASLSDQPKITKHNVETRRVENNVFNDEVKVVTESGYKPDILNYQRRKIPHFFRKRGSQTKTRPGENSASKYVAKAVRESHLKVTEPDPKQDIISDLKLGVEIFGPVMNSSGEAVSEPIFGTKFDMEHFAHDTERKTELKV</sequence>
<comment type="caution">
    <text evidence="1">The sequence shown here is derived from an EMBL/GenBank/DDBJ whole genome shotgun (WGS) entry which is preliminary data.</text>
</comment>
<dbReference type="EMBL" id="CACRXK020011227">
    <property type="protein sequence ID" value="CAB4021020.1"/>
    <property type="molecule type" value="Genomic_DNA"/>
</dbReference>
<evidence type="ECO:0000313" key="1">
    <source>
        <dbReference type="EMBL" id="CAB4021020.1"/>
    </source>
</evidence>
<dbReference type="Proteomes" id="UP001152795">
    <property type="component" value="Unassembled WGS sequence"/>
</dbReference>
<evidence type="ECO:0000313" key="2">
    <source>
        <dbReference type="Proteomes" id="UP001152795"/>
    </source>
</evidence>
<keyword evidence="2" id="KW-1185">Reference proteome</keyword>
<name>A0A6S7IV74_PARCT</name>
<protein>
    <submittedName>
        <fullName evidence="1">Uncharacterized protein</fullName>
    </submittedName>
</protein>
<reference evidence="1" key="1">
    <citation type="submission" date="2020-04" db="EMBL/GenBank/DDBJ databases">
        <authorList>
            <person name="Alioto T."/>
            <person name="Alioto T."/>
            <person name="Gomez Garrido J."/>
        </authorList>
    </citation>
    <scope>NUCLEOTIDE SEQUENCE</scope>
    <source>
        <strain evidence="1">A484AB</strain>
    </source>
</reference>
<gene>
    <name evidence="1" type="ORF">PACLA_8A086274</name>
</gene>
<accession>A0A6S7IV74</accession>
<dbReference type="AlphaFoldDB" id="A0A6S7IV74"/>
<proteinExistence type="predicted"/>